<organism evidence="3 4">
    <name type="scientific">candidate division WWE3 bacterium CG_4_9_14_0_2_um_filter_48_10</name>
    <dbReference type="NCBI Taxonomy" id="1975078"/>
    <lineage>
        <taxon>Bacteria</taxon>
        <taxon>Katanobacteria</taxon>
    </lineage>
</organism>
<feature type="compositionally biased region" description="Basic and acidic residues" evidence="1">
    <location>
        <begin position="68"/>
        <end position="80"/>
    </location>
</feature>
<keyword evidence="2" id="KW-1133">Transmembrane helix</keyword>
<accession>A0A2M8EHW3</accession>
<dbReference type="AlphaFoldDB" id="A0A2M8EHW3"/>
<feature type="region of interest" description="Disordered" evidence="1">
    <location>
        <begin position="56"/>
        <end position="80"/>
    </location>
</feature>
<dbReference type="EMBL" id="PFSK01000048">
    <property type="protein sequence ID" value="PJC21827.1"/>
    <property type="molecule type" value="Genomic_DNA"/>
</dbReference>
<sequence>MIRKAMPAGRQGFIPVILITVLALVIAVGGVGIGLAWRTNRLDKWLRPNIKEMFRRGERPEEEEEKPGEEPETKPGEDLTKDWKTYENEFYGISFKYPKTYQGSTEPEEKGVRLILSDETRLGNPTSNIGINTGGLVLRCVDIGYEVAIKEGKVEVLSRNVYDNTDDPLCPGHGGERIIHSLYFVFEKSLGPVCHADPEFKYCLFFQCFFSFLRDGPDYEPEWRQIIETIRVTD</sequence>
<keyword evidence="2" id="KW-0812">Transmembrane</keyword>
<keyword evidence="2" id="KW-0472">Membrane</keyword>
<evidence type="ECO:0000256" key="2">
    <source>
        <dbReference type="SAM" id="Phobius"/>
    </source>
</evidence>
<reference evidence="4" key="1">
    <citation type="submission" date="2017-09" db="EMBL/GenBank/DDBJ databases">
        <title>Depth-based differentiation of microbial function through sediment-hosted aquifers and enrichment of novel symbionts in the deep terrestrial subsurface.</title>
        <authorList>
            <person name="Probst A.J."/>
            <person name="Ladd B."/>
            <person name="Jarett J.K."/>
            <person name="Geller-Mcgrath D.E."/>
            <person name="Sieber C.M.K."/>
            <person name="Emerson J.B."/>
            <person name="Anantharaman K."/>
            <person name="Thomas B.C."/>
            <person name="Malmstrom R."/>
            <person name="Stieglmeier M."/>
            <person name="Klingl A."/>
            <person name="Woyke T."/>
            <person name="Ryan C.M."/>
            <person name="Banfield J.F."/>
        </authorList>
    </citation>
    <scope>NUCLEOTIDE SEQUENCE [LARGE SCALE GENOMIC DNA]</scope>
</reference>
<evidence type="ECO:0000256" key="1">
    <source>
        <dbReference type="SAM" id="MobiDB-lite"/>
    </source>
</evidence>
<name>A0A2M8EHW3_UNCKA</name>
<evidence type="ECO:0000313" key="3">
    <source>
        <dbReference type="EMBL" id="PJC21827.1"/>
    </source>
</evidence>
<comment type="caution">
    <text evidence="3">The sequence shown here is derived from an EMBL/GenBank/DDBJ whole genome shotgun (WGS) entry which is preliminary data.</text>
</comment>
<proteinExistence type="predicted"/>
<feature type="transmembrane region" description="Helical" evidence="2">
    <location>
        <begin position="12"/>
        <end position="37"/>
    </location>
</feature>
<protein>
    <submittedName>
        <fullName evidence="3">Uncharacterized protein</fullName>
    </submittedName>
</protein>
<evidence type="ECO:0000313" key="4">
    <source>
        <dbReference type="Proteomes" id="UP000228781"/>
    </source>
</evidence>
<dbReference type="Proteomes" id="UP000228781">
    <property type="component" value="Unassembled WGS sequence"/>
</dbReference>
<gene>
    <name evidence="3" type="ORF">CO059_03105</name>
</gene>